<dbReference type="PANTHER" id="PTHR11804">
    <property type="entry name" value="PROTEASE M3 THIMET OLIGOPEPTIDASE-RELATED"/>
    <property type="match status" value="1"/>
</dbReference>
<dbReference type="InterPro" id="IPR042088">
    <property type="entry name" value="OligoPept_F_C"/>
</dbReference>
<evidence type="ECO:0000256" key="3">
    <source>
        <dbReference type="ARBA" id="ARBA00022801"/>
    </source>
</evidence>
<dbReference type="InterPro" id="IPR045090">
    <property type="entry name" value="Pept_M3A_M3B"/>
</dbReference>
<dbReference type="CDD" id="cd09609">
    <property type="entry name" value="M3B_PepF"/>
    <property type="match status" value="1"/>
</dbReference>
<dbReference type="Gene3D" id="1.20.140.70">
    <property type="entry name" value="Oligopeptidase f, N-terminal domain"/>
    <property type="match status" value="1"/>
</dbReference>
<dbReference type="SUPFAM" id="SSF55486">
    <property type="entry name" value="Metalloproteases ('zincins'), catalytic domain"/>
    <property type="match status" value="1"/>
</dbReference>
<dbReference type="RefSeq" id="WP_148975196.1">
    <property type="nucleotide sequence ID" value="NZ_VTER01000006.1"/>
</dbReference>
<dbReference type="Proteomes" id="UP000322139">
    <property type="component" value="Unassembled WGS sequence"/>
</dbReference>
<evidence type="ECO:0000256" key="6">
    <source>
        <dbReference type="RuleBase" id="RU368091"/>
    </source>
</evidence>
<evidence type="ECO:0000256" key="5">
    <source>
        <dbReference type="ARBA" id="ARBA00023049"/>
    </source>
</evidence>
<feature type="domain" description="Oligopeptidase F N-terminal" evidence="8">
    <location>
        <begin position="119"/>
        <end position="188"/>
    </location>
</feature>
<dbReference type="AlphaFoldDB" id="A0A5D4RD83"/>
<proteinExistence type="inferred from homology"/>
<dbReference type="EC" id="3.4.24.-" evidence="6"/>
<evidence type="ECO:0000259" key="8">
    <source>
        <dbReference type="Pfam" id="PF08439"/>
    </source>
</evidence>
<dbReference type="GO" id="GO:0006508">
    <property type="term" value="P:proteolysis"/>
    <property type="evidence" value="ECO:0007669"/>
    <property type="project" value="UniProtKB-KW"/>
</dbReference>
<protein>
    <recommendedName>
        <fullName evidence="6">Oligopeptidase F</fullName>
        <ecNumber evidence="6">3.4.24.-</ecNumber>
    </recommendedName>
</protein>
<dbReference type="NCBIfam" id="TIGR00181">
    <property type="entry name" value="pepF"/>
    <property type="match status" value="1"/>
</dbReference>
<dbReference type="GO" id="GO:0006518">
    <property type="term" value="P:peptide metabolic process"/>
    <property type="evidence" value="ECO:0007669"/>
    <property type="project" value="TreeGrafter"/>
</dbReference>
<dbReference type="PANTHER" id="PTHR11804:SF45">
    <property type="entry name" value="SIMILAR TO OLIGOENDOPEPTIDASE"/>
    <property type="match status" value="1"/>
</dbReference>
<dbReference type="GO" id="GO:0004222">
    <property type="term" value="F:metalloendopeptidase activity"/>
    <property type="evidence" value="ECO:0007669"/>
    <property type="project" value="UniProtKB-UniRule"/>
</dbReference>
<sequence length="605" mass="68187">MTEKTLVKRLARSEVSEAVTWDLNDLFSSEESWKSELKSLEADLSQFDSYKGRLAGDSAVLKECLLAQEAYSIRMVQAGTYASLRQSEDGSDPDNQSNASLAASLRAKVNSALSFIESEILAFEDGMLEKYIKEQPELEAFRKSLEELLETKKHKLSPETEEVLASLGEVHASPYQVYQNSKLADMQFASFEDKEGNVLPNSFALFEDRYEFSPDTHTRRAAYESFTGTLKQYKNTFAAAYSAEVKRQVVLSRARKYGSATEMLLEPQQVTEEMYHNQLDIIGEELAPIMRKYAELKKTVLGLDKMTFADLKAPLDPEFNPATTYESASEVILEALQVMGPEYTEIMKKGLEDRWVDLADNIGKSTGAFCSSPYGSHPYILITWTDTMRGAFVLAHELGHAGHFYLANKNQRIMNTRPSTYFVEAPSTINELLLGQHLLEGTEDPRMKRWVILQLLGTYYHNFVTHLLEGRYQRRVYSLAEQGVPLTAALLSREKKQVLEDFWGSSVEIDEGASLTWMRQPHYYMGLYPYTYSAGLTVSTAVAQRIKEEGQPAVEQWIDVLKAGGTKKPLELIRDAGVDMSKPDSIRKAVSFVGSLVDELADSYQ</sequence>
<dbReference type="Pfam" id="PF08439">
    <property type="entry name" value="Peptidase_M3_N"/>
    <property type="match status" value="1"/>
</dbReference>
<dbReference type="EMBL" id="VTER01000006">
    <property type="protein sequence ID" value="TYS47876.1"/>
    <property type="molecule type" value="Genomic_DNA"/>
</dbReference>
<dbReference type="GO" id="GO:0046872">
    <property type="term" value="F:metal ion binding"/>
    <property type="evidence" value="ECO:0007669"/>
    <property type="project" value="UniProtKB-UniRule"/>
</dbReference>
<evidence type="ECO:0000256" key="2">
    <source>
        <dbReference type="ARBA" id="ARBA00022723"/>
    </source>
</evidence>
<accession>A0A5D4RD83</accession>
<reference evidence="9 10" key="1">
    <citation type="submission" date="2019-08" db="EMBL/GenBank/DDBJ databases">
        <title>Bacillus genomes from the desert of Cuatro Cienegas, Coahuila.</title>
        <authorList>
            <person name="Olmedo-Alvarez G."/>
        </authorList>
    </citation>
    <scope>NUCLEOTIDE SEQUENCE [LARGE SCALE GENOMIC DNA]</scope>
    <source>
        <strain evidence="9 10">CH446_14T</strain>
    </source>
</reference>
<dbReference type="InterPro" id="IPR001567">
    <property type="entry name" value="Pept_M3A_M3B_dom"/>
</dbReference>
<keyword evidence="2 6" id="KW-0479">Metal-binding</keyword>
<dbReference type="Pfam" id="PF01432">
    <property type="entry name" value="Peptidase_M3"/>
    <property type="match status" value="1"/>
</dbReference>
<keyword evidence="3 6" id="KW-0378">Hydrolase</keyword>
<dbReference type="InterPro" id="IPR013647">
    <property type="entry name" value="OligopepF_N_dom"/>
</dbReference>
<comment type="caution">
    <text evidence="9">The sequence shown here is derived from an EMBL/GenBank/DDBJ whole genome shotgun (WGS) entry which is preliminary data.</text>
</comment>
<dbReference type="Gene3D" id="1.10.1370.20">
    <property type="entry name" value="Oligoendopeptidase f, C-terminal domain"/>
    <property type="match status" value="1"/>
</dbReference>
<evidence type="ECO:0000259" key="7">
    <source>
        <dbReference type="Pfam" id="PF01432"/>
    </source>
</evidence>
<keyword evidence="5 6" id="KW-0482">Metalloprotease</keyword>
<name>A0A5D4RD83_9BACI</name>
<feature type="domain" description="Peptidase M3A/M3B catalytic" evidence="7">
    <location>
        <begin position="213"/>
        <end position="590"/>
    </location>
</feature>
<comment type="similarity">
    <text evidence="6">Belongs to the peptidase M3B family.</text>
</comment>
<dbReference type="InterPro" id="IPR004438">
    <property type="entry name" value="Peptidase_M3B"/>
</dbReference>
<evidence type="ECO:0000313" key="10">
    <source>
        <dbReference type="Proteomes" id="UP000322139"/>
    </source>
</evidence>
<keyword evidence="1 6" id="KW-0645">Protease</keyword>
<gene>
    <name evidence="9" type="primary">pepF</name>
    <name evidence="9" type="ORF">FZD51_13195</name>
</gene>
<evidence type="ECO:0000256" key="4">
    <source>
        <dbReference type="ARBA" id="ARBA00022833"/>
    </source>
</evidence>
<evidence type="ECO:0000313" key="9">
    <source>
        <dbReference type="EMBL" id="TYS47876.1"/>
    </source>
</evidence>
<comment type="cofactor">
    <cofactor evidence="6">
        <name>Zn(2+)</name>
        <dbReference type="ChEBI" id="CHEBI:29105"/>
    </cofactor>
    <text evidence="6">Binds 1 zinc ion.</text>
</comment>
<dbReference type="InterPro" id="IPR034009">
    <property type="entry name" value="M3B_PepF_4"/>
</dbReference>
<evidence type="ECO:0000256" key="1">
    <source>
        <dbReference type="ARBA" id="ARBA00022670"/>
    </source>
</evidence>
<comment type="function">
    <text evidence="6">Has oligopeptidase activity and degrades a variety of small bioactive peptides.</text>
</comment>
<keyword evidence="4 6" id="KW-0862">Zinc</keyword>
<organism evidence="9 10">
    <name type="scientific">Bacillus infantis</name>
    <dbReference type="NCBI Taxonomy" id="324767"/>
    <lineage>
        <taxon>Bacteria</taxon>
        <taxon>Bacillati</taxon>
        <taxon>Bacillota</taxon>
        <taxon>Bacilli</taxon>
        <taxon>Bacillales</taxon>
        <taxon>Bacillaceae</taxon>
        <taxon>Bacillus</taxon>
    </lineage>
</organism>